<evidence type="ECO:0000313" key="3">
    <source>
        <dbReference type="Proteomes" id="UP000192505"/>
    </source>
</evidence>
<evidence type="ECO:0000313" key="2">
    <source>
        <dbReference type="EMBL" id="OQW87809.1"/>
    </source>
</evidence>
<sequence>MFEVLAFVYDNYTDSHACPELPVLHRTLNTLGFAPREVETALLWLEDLKSATCQLPPNPPCGEPASPCAAATRVLTRQEHARLGTPGWGFLAFLASIGTLGREELNLVLERAMAASGNPISLADLKLIVLMVYWGLGREPDALVLDELCDNPAERLVH</sequence>
<dbReference type="EMBL" id="MTEI01000006">
    <property type="protein sequence ID" value="OQW87809.1"/>
    <property type="molecule type" value="Genomic_DNA"/>
</dbReference>
<protein>
    <recommendedName>
        <fullName evidence="1">Protein Smg homolog</fullName>
    </recommendedName>
</protein>
<accession>A0A1W9KTT8</accession>
<dbReference type="PANTHER" id="PTHR38692">
    <property type="entry name" value="PROTEIN SMG"/>
    <property type="match status" value="1"/>
</dbReference>
<dbReference type="AlphaFoldDB" id="A0A1W9KTT8"/>
<proteinExistence type="inferred from homology"/>
<dbReference type="InterPro" id="IPR007456">
    <property type="entry name" value="Smg"/>
</dbReference>
<dbReference type="PANTHER" id="PTHR38692:SF1">
    <property type="entry name" value="PROTEIN SMG"/>
    <property type="match status" value="1"/>
</dbReference>
<dbReference type="Pfam" id="PF04361">
    <property type="entry name" value="DUF494"/>
    <property type="match status" value="1"/>
</dbReference>
<organism evidence="2 3">
    <name type="scientific">Rhodoferax ferrireducens</name>
    <dbReference type="NCBI Taxonomy" id="192843"/>
    <lineage>
        <taxon>Bacteria</taxon>
        <taxon>Pseudomonadati</taxon>
        <taxon>Pseudomonadota</taxon>
        <taxon>Betaproteobacteria</taxon>
        <taxon>Burkholderiales</taxon>
        <taxon>Comamonadaceae</taxon>
        <taxon>Rhodoferax</taxon>
    </lineage>
</organism>
<gene>
    <name evidence="1" type="primary">smg</name>
    <name evidence="2" type="ORF">BWK72_10860</name>
</gene>
<comment type="caution">
    <text evidence="2">The sequence shown here is derived from an EMBL/GenBank/DDBJ whole genome shotgun (WGS) entry which is preliminary data.</text>
</comment>
<name>A0A1W9KTT8_9BURK</name>
<comment type="similarity">
    <text evidence="1">Belongs to the Smg family.</text>
</comment>
<dbReference type="HAMAP" id="MF_00598">
    <property type="entry name" value="Smg"/>
    <property type="match status" value="1"/>
</dbReference>
<dbReference type="Proteomes" id="UP000192505">
    <property type="component" value="Unassembled WGS sequence"/>
</dbReference>
<evidence type="ECO:0000256" key="1">
    <source>
        <dbReference type="HAMAP-Rule" id="MF_00598"/>
    </source>
</evidence>
<reference evidence="2 3" key="1">
    <citation type="submission" date="2017-01" db="EMBL/GenBank/DDBJ databases">
        <title>Novel large sulfur bacteria in the metagenomes of groundwater-fed chemosynthetic microbial mats in the Lake Huron basin.</title>
        <authorList>
            <person name="Sharrar A.M."/>
            <person name="Flood B.E."/>
            <person name="Bailey J.V."/>
            <person name="Jones D.S."/>
            <person name="Biddanda B."/>
            <person name="Ruberg S.A."/>
            <person name="Marcus D.N."/>
            <person name="Dick G.J."/>
        </authorList>
    </citation>
    <scope>NUCLEOTIDE SEQUENCE [LARGE SCALE GENOMIC DNA]</scope>
    <source>
        <strain evidence="2">A7</strain>
    </source>
</reference>